<sequence length="72" mass="7939">MKFSYTDLSLNLCEFIAELIGKALGNVTANDNVQPAPLSILIALQKPEVAKFFEYYVDSLTDSPECGNPSPW</sequence>
<keyword evidence="2" id="KW-1185">Reference proteome</keyword>
<dbReference type="AlphaFoldDB" id="A0A5A7NBL6"/>
<accession>A0A5A7NBL6</accession>
<dbReference type="EMBL" id="BKCN01000026">
    <property type="protein sequence ID" value="GER05498.1"/>
    <property type="molecule type" value="Genomic_DNA"/>
</dbReference>
<name>A0A5A7NBL6_9PROT</name>
<dbReference type="RefSeq" id="WP_042086630.1">
    <property type="nucleotide sequence ID" value="NZ_BKCN01000026.1"/>
</dbReference>
<dbReference type="Proteomes" id="UP000324996">
    <property type="component" value="Unassembled WGS sequence"/>
</dbReference>
<comment type="caution">
    <text evidence="1">The sequence shown here is derived from an EMBL/GenBank/DDBJ whole genome shotgun (WGS) entry which is preliminary data.</text>
</comment>
<proteinExistence type="predicted"/>
<gene>
    <name evidence="1" type="ORF">JCM17846_31800</name>
</gene>
<evidence type="ECO:0000313" key="1">
    <source>
        <dbReference type="EMBL" id="GER05498.1"/>
    </source>
</evidence>
<protein>
    <submittedName>
        <fullName evidence="1">Uncharacterized protein</fullName>
    </submittedName>
</protein>
<organism evidence="1 2">
    <name type="scientific">Iodidimonas nitroreducens</name>
    <dbReference type="NCBI Taxonomy" id="1236968"/>
    <lineage>
        <taxon>Bacteria</taxon>
        <taxon>Pseudomonadati</taxon>
        <taxon>Pseudomonadota</taxon>
        <taxon>Alphaproteobacteria</taxon>
        <taxon>Iodidimonadales</taxon>
        <taxon>Iodidimonadaceae</taxon>
        <taxon>Iodidimonas</taxon>
    </lineage>
</organism>
<evidence type="ECO:0000313" key="2">
    <source>
        <dbReference type="Proteomes" id="UP000324996"/>
    </source>
</evidence>
<reference evidence="1 2" key="1">
    <citation type="submission" date="2019-09" db="EMBL/GenBank/DDBJ databases">
        <title>NBRP : Genome information of microbial organism related human and environment.</title>
        <authorList>
            <person name="Hattori M."/>
            <person name="Oshima K."/>
            <person name="Inaba H."/>
            <person name="Suda W."/>
            <person name="Sakamoto M."/>
            <person name="Iino T."/>
            <person name="Kitahara M."/>
            <person name="Oshida Y."/>
            <person name="Iida T."/>
            <person name="Kudo T."/>
            <person name="Itoh T."/>
            <person name="Ohkuma M."/>
        </authorList>
    </citation>
    <scope>NUCLEOTIDE SEQUENCE [LARGE SCALE GENOMIC DNA]</scope>
    <source>
        <strain evidence="1 2">Q-1</strain>
    </source>
</reference>